<evidence type="ECO:0000256" key="6">
    <source>
        <dbReference type="ARBA" id="ARBA00022741"/>
    </source>
</evidence>
<dbReference type="InterPro" id="IPR014046">
    <property type="entry name" value="C-di-AMP_synthase"/>
</dbReference>
<keyword evidence="7 10" id="KW-0067">ATP-binding</keyword>
<keyword evidence="13" id="KW-1185">Reference proteome</keyword>
<comment type="subunit">
    <text evidence="10">Probably a homodimer.</text>
</comment>
<dbReference type="PANTHER" id="PTHR34185:SF1">
    <property type="entry name" value="DIADENYLATE CYCLASE"/>
    <property type="match status" value="1"/>
</dbReference>
<protein>
    <recommendedName>
        <fullName evidence="10">Diadenylate cyclase</fullName>
        <shortName evidence="10">DAC</shortName>
        <ecNumber evidence="10">2.7.7.85</ecNumber>
    </recommendedName>
    <alternativeName>
        <fullName evidence="10">Cyclic-di-AMP synthase</fullName>
        <shortName evidence="10">c-di-AMP synthase</shortName>
    </alternativeName>
</protein>
<keyword evidence="9 10" id="KW-0472">Membrane</keyword>
<comment type="similarity">
    <text evidence="10">Belongs to the adenylate cyclase family. DacA/CdaA subfamily.</text>
</comment>
<dbReference type="PIRSF" id="PIRSF004793">
    <property type="entry name" value="UCP004793"/>
    <property type="match status" value="1"/>
</dbReference>
<sequence length="263" mass="29942">MKGLDFDFLKITFIDVIDILLVALLIYYVYSLIRNTLAVNLILGMFIIILCYFVVSTLNMRLMEAIINKFISVGIISLVVIFQPEIRRFLLHIGKSTYIQKNRAWYNRLFGRNTAIQDNYLRIKPIMDACKSMKKTKTGALLVFLKFYDDQLFANSCEVLDAKISKRLLESIFQKNSPLHDGAVVISENKIKSASCILPLTDNDKLPPHFGLRHRAGIGISENTDAVAIIISEETGEIAYAKQGQVRSNLTLEQLEKLLNKDY</sequence>
<evidence type="ECO:0000313" key="12">
    <source>
        <dbReference type="EMBL" id="MEE1884017.1"/>
    </source>
</evidence>
<dbReference type="PROSITE" id="PS51794">
    <property type="entry name" value="DAC"/>
    <property type="match status" value="1"/>
</dbReference>
<dbReference type="InterPro" id="IPR045585">
    <property type="entry name" value="CdaA_N"/>
</dbReference>
<dbReference type="Pfam" id="PF02457">
    <property type="entry name" value="DAC"/>
    <property type="match status" value="1"/>
</dbReference>
<comment type="function">
    <text evidence="10">Catalyzes the condensation of 2 ATP molecules into cyclic di-AMP (c-di-AMP), a second messenger used to regulate differing processes in different bacteria.</text>
</comment>
<keyword evidence="8 10" id="KW-1133">Transmembrane helix</keyword>
<keyword evidence="6 10" id="KW-0547">Nucleotide-binding</keyword>
<feature type="domain" description="DAC" evidence="11">
    <location>
        <begin position="83"/>
        <end position="252"/>
    </location>
</feature>
<feature type="transmembrane region" description="Helical" evidence="10">
    <location>
        <begin position="12"/>
        <end position="30"/>
    </location>
</feature>
<organism evidence="12 13">
    <name type="scientific">Pedobacter flavus</name>
    <dbReference type="NCBI Taxonomy" id="3113906"/>
    <lineage>
        <taxon>Bacteria</taxon>
        <taxon>Pseudomonadati</taxon>
        <taxon>Bacteroidota</taxon>
        <taxon>Sphingobacteriia</taxon>
        <taxon>Sphingobacteriales</taxon>
        <taxon>Sphingobacteriaceae</taxon>
        <taxon>Pedobacter</taxon>
    </lineage>
</organism>
<dbReference type="Gene3D" id="3.40.1700.10">
    <property type="entry name" value="DNA integrity scanning protein, DisA, N-terminal domain"/>
    <property type="match status" value="1"/>
</dbReference>
<evidence type="ECO:0000256" key="4">
    <source>
        <dbReference type="ARBA" id="ARBA00022692"/>
    </source>
</evidence>
<keyword evidence="3 10" id="KW-0808">Transferase</keyword>
<dbReference type="RefSeq" id="WP_330144938.1">
    <property type="nucleotide sequence ID" value="NZ_JAZDQU010000001.1"/>
</dbReference>
<dbReference type="NCBIfam" id="TIGR00159">
    <property type="entry name" value="diadenylate cyclase CdaA"/>
    <property type="match status" value="1"/>
</dbReference>
<dbReference type="InterPro" id="IPR036888">
    <property type="entry name" value="DNA_integrity_DisA_N_sf"/>
</dbReference>
<gene>
    <name evidence="12" type="primary">cdaA</name>
    <name evidence="10" type="synonym">dacA</name>
    <name evidence="12" type="ORF">VRU49_01175</name>
</gene>
<dbReference type="EC" id="2.7.7.85" evidence="10"/>
<dbReference type="InterPro" id="IPR034701">
    <property type="entry name" value="CdaA"/>
</dbReference>
<evidence type="ECO:0000259" key="11">
    <source>
        <dbReference type="PROSITE" id="PS51794"/>
    </source>
</evidence>
<evidence type="ECO:0000256" key="10">
    <source>
        <dbReference type="HAMAP-Rule" id="MF_01499"/>
    </source>
</evidence>
<dbReference type="SUPFAM" id="SSF143597">
    <property type="entry name" value="YojJ-like"/>
    <property type="match status" value="1"/>
</dbReference>
<dbReference type="GO" id="GO:0106408">
    <property type="term" value="F:diadenylate cyclase activity"/>
    <property type="evidence" value="ECO:0007669"/>
    <property type="project" value="UniProtKB-EC"/>
</dbReference>
<dbReference type="PANTHER" id="PTHR34185">
    <property type="entry name" value="DIADENYLATE CYCLASE"/>
    <property type="match status" value="1"/>
</dbReference>
<dbReference type="HAMAP" id="MF_01499">
    <property type="entry name" value="DacA"/>
    <property type="match status" value="1"/>
</dbReference>
<accession>A0ABU7GY94</accession>
<dbReference type="InterPro" id="IPR050338">
    <property type="entry name" value="DisA"/>
</dbReference>
<reference evidence="12 13" key="1">
    <citation type="submission" date="2024-01" db="EMBL/GenBank/DDBJ databases">
        <title>Pedobacter sp. nov., isolated from oil-contaminated soil.</title>
        <authorList>
            <person name="Le N.T.T."/>
        </authorList>
    </citation>
    <scope>NUCLEOTIDE SEQUENCE [LARGE SCALE GENOMIC DNA]</scope>
    <source>
        <strain evidence="12 13">VNH31</strain>
    </source>
</reference>
<keyword evidence="4 10" id="KW-0812">Transmembrane</keyword>
<dbReference type="EMBL" id="JAZDQU010000001">
    <property type="protein sequence ID" value="MEE1884017.1"/>
    <property type="molecule type" value="Genomic_DNA"/>
</dbReference>
<feature type="transmembrane region" description="Helical" evidence="10">
    <location>
        <begin position="36"/>
        <end position="55"/>
    </location>
</feature>
<evidence type="ECO:0000256" key="1">
    <source>
        <dbReference type="ARBA" id="ARBA00000877"/>
    </source>
</evidence>
<evidence type="ECO:0000313" key="13">
    <source>
        <dbReference type="Proteomes" id="UP001337681"/>
    </source>
</evidence>
<dbReference type="InterPro" id="IPR003390">
    <property type="entry name" value="DNA_integrity_scan_DisA_N"/>
</dbReference>
<dbReference type="Proteomes" id="UP001337681">
    <property type="component" value="Unassembled WGS sequence"/>
</dbReference>
<name>A0ABU7GY94_9SPHI</name>
<proteinExistence type="inferred from homology"/>
<keyword evidence="2 10" id="KW-1003">Cell membrane</keyword>
<evidence type="ECO:0000256" key="2">
    <source>
        <dbReference type="ARBA" id="ARBA00022475"/>
    </source>
</evidence>
<feature type="transmembrane region" description="Helical" evidence="10">
    <location>
        <begin position="62"/>
        <end position="82"/>
    </location>
</feature>
<evidence type="ECO:0000256" key="7">
    <source>
        <dbReference type="ARBA" id="ARBA00022840"/>
    </source>
</evidence>
<comment type="caution">
    <text evidence="12">The sequence shown here is derived from an EMBL/GenBank/DDBJ whole genome shotgun (WGS) entry which is preliminary data.</text>
</comment>
<evidence type="ECO:0000256" key="5">
    <source>
        <dbReference type="ARBA" id="ARBA00022695"/>
    </source>
</evidence>
<comment type="catalytic activity">
    <reaction evidence="1 10">
        <text>2 ATP = 3',3'-c-di-AMP + 2 diphosphate</text>
        <dbReference type="Rhea" id="RHEA:35655"/>
        <dbReference type="ChEBI" id="CHEBI:30616"/>
        <dbReference type="ChEBI" id="CHEBI:33019"/>
        <dbReference type="ChEBI" id="CHEBI:71500"/>
        <dbReference type="EC" id="2.7.7.85"/>
    </reaction>
</comment>
<keyword evidence="5 10" id="KW-0548">Nucleotidyltransferase</keyword>
<evidence type="ECO:0000256" key="9">
    <source>
        <dbReference type="ARBA" id="ARBA00023136"/>
    </source>
</evidence>
<evidence type="ECO:0000256" key="8">
    <source>
        <dbReference type="ARBA" id="ARBA00022989"/>
    </source>
</evidence>
<comment type="caution">
    <text evidence="10">Lacks conserved residue(s) required for the propagation of feature annotation.</text>
</comment>
<dbReference type="Pfam" id="PF19293">
    <property type="entry name" value="CdaA_N"/>
    <property type="match status" value="1"/>
</dbReference>
<evidence type="ECO:0000256" key="3">
    <source>
        <dbReference type="ARBA" id="ARBA00022679"/>
    </source>
</evidence>